<keyword evidence="4 7" id="KW-1133">Transmembrane helix</keyword>
<comment type="catalytic activity">
    <reaction evidence="7">
        <text>L-cysteinyl-[protein] + hexadecanoyl-CoA = S-hexadecanoyl-L-cysteinyl-[protein] + CoA</text>
        <dbReference type="Rhea" id="RHEA:36683"/>
        <dbReference type="Rhea" id="RHEA-COMP:10131"/>
        <dbReference type="Rhea" id="RHEA-COMP:11032"/>
        <dbReference type="ChEBI" id="CHEBI:29950"/>
        <dbReference type="ChEBI" id="CHEBI:57287"/>
        <dbReference type="ChEBI" id="CHEBI:57379"/>
        <dbReference type="ChEBI" id="CHEBI:74151"/>
        <dbReference type="EC" id="2.3.1.225"/>
    </reaction>
</comment>
<dbReference type="GO" id="GO:0006612">
    <property type="term" value="P:protein targeting to membrane"/>
    <property type="evidence" value="ECO:0007669"/>
    <property type="project" value="TreeGrafter"/>
</dbReference>
<evidence type="ECO:0000256" key="5">
    <source>
        <dbReference type="ARBA" id="ARBA00023136"/>
    </source>
</evidence>
<accession>A0A9W3H996</accession>
<dbReference type="Pfam" id="PF01529">
    <property type="entry name" value="DHHC"/>
    <property type="match status" value="1"/>
</dbReference>
<organism evidence="8 9">
    <name type="scientific">Camelus bactrianus</name>
    <name type="common">Bactrian camel</name>
    <dbReference type="NCBI Taxonomy" id="9837"/>
    <lineage>
        <taxon>Eukaryota</taxon>
        <taxon>Metazoa</taxon>
        <taxon>Chordata</taxon>
        <taxon>Craniata</taxon>
        <taxon>Vertebrata</taxon>
        <taxon>Euteleostomi</taxon>
        <taxon>Mammalia</taxon>
        <taxon>Eutheria</taxon>
        <taxon>Laurasiatheria</taxon>
        <taxon>Artiodactyla</taxon>
        <taxon>Tylopoda</taxon>
        <taxon>Camelidae</taxon>
        <taxon>Camelus</taxon>
    </lineage>
</organism>
<dbReference type="GO" id="GO:0019706">
    <property type="term" value="F:protein-cysteine S-palmitoyltransferase activity"/>
    <property type="evidence" value="ECO:0007669"/>
    <property type="project" value="UniProtKB-EC"/>
</dbReference>
<evidence type="ECO:0000256" key="2">
    <source>
        <dbReference type="ARBA" id="ARBA00022679"/>
    </source>
</evidence>
<comment type="subcellular location">
    <subcellularLocation>
        <location evidence="1">Membrane</location>
        <topology evidence="1">Multi-pass membrane protein</topology>
    </subcellularLocation>
</comment>
<dbReference type="PANTHER" id="PTHR22883">
    <property type="entry name" value="ZINC FINGER DHHC DOMAIN CONTAINING PROTEIN"/>
    <property type="match status" value="1"/>
</dbReference>
<keyword evidence="3 7" id="KW-0812">Transmembrane</keyword>
<evidence type="ECO:0000313" key="8">
    <source>
        <dbReference type="Proteomes" id="UP001732780"/>
    </source>
</evidence>
<dbReference type="GO" id="GO:0016020">
    <property type="term" value="C:membrane"/>
    <property type="evidence" value="ECO:0007669"/>
    <property type="project" value="UniProtKB-SubCell"/>
</dbReference>
<gene>
    <name evidence="9" type="primary">LOC105081246</name>
</gene>
<reference evidence="9" key="1">
    <citation type="submission" date="2025-08" db="UniProtKB">
        <authorList>
            <consortium name="RefSeq"/>
        </authorList>
    </citation>
    <scope>IDENTIFICATION</scope>
    <source>
        <tissue evidence="9">Blood</tissue>
    </source>
</reference>
<evidence type="ECO:0000256" key="7">
    <source>
        <dbReference type="RuleBase" id="RU079119"/>
    </source>
</evidence>
<dbReference type="GO" id="GO:0005783">
    <property type="term" value="C:endoplasmic reticulum"/>
    <property type="evidence" value="ECO:0007669"/>
    <property type="project" value="TreeGrafter"/>
</dbReference>
<evidence type="ECO:0000313" key="9">
    <source>
        <dbReference type="RefSeq" id="XP_045362863.2"/>
    </source>
</evidence>
<name>A0A9W3H996_CAMBA</name>
<dbReference type="PROSITE" id="PS50216">
    <property type="entry name" value="DHHC"/>
    <property type="match status" value="1"/>
</dbReference>
<sequence>MAAAQFQKPLGPMPRDSSQDLEEPTLAQISSTESSKERPPAVVRQMPFCARSLRRVIPEASAIKASQTLPPRLSRVNGWSRPLHFFQAIAWAMFLFLAFTTFGVFIPFLPPNWRYIAYGVTGGLFLFHFLVHVIAVSIDPADTNVRMKKNYAEPVPTFDRSKYLHVIQNRYCHLCEVTVSAKAKHCSYCNKCVEGFDHHCKWLNNCVGTRNYWFFFSSVASAFVGMLCVAGILLYIFIQYVVNPVELRADQHYRSISNEHTWVLFLPLFPTRTKTPVVLTLGASMLLLNAANLLLLGHLLFFHLYLMNKKLSTYDYVIWGRQQRNLAASQTRDKASQKAHNILSSSVRGEKSKLFLPSSGHLKQFTSPTTELENHSLPLKEAAISKSWSVQGLKSLELLSSTALSIQPSTTSCSESSSLSQELAAQLSSPALSRMKRKEFLSPSRCPSSVSSRSLEGSPSLQVARDQQQETGQTAAGDAAENEVFASGAEGPALAECPIQEPLSSEIPSGESALENLPLPHSLQDGNQDVQPLRPQDALPGRQECWVLETTVIYMPKLEEEQAIQETPRGQSEPEQEAALWATRSAQGLRAAQRECGIEMTSLIRLEQGCPLQGATKPGDTTSFTVITMPKDSEEPRDGPPPGV</sequence>
<dbReference type="GO" id="GO:0005794">
    <property type="term" value="C:Golgi apparatus"/>
    <property type="evidence" value="ECO:0007669"/>
    <property type="project" value="TreeGrafter"/>
</dbReference>
<proteinExistence type="inferred from homology"/>
<protein>
    <recommendedName>
        <fullName evidence="7">Palmitoyltransferase</fullName>
        <ecNumber evidence="7">2.3.1.225</ecNumber>
    </recommendedName>
</protein>
<dbReference type="Proteomes" id="UP001732780">
    <property type="component" value="Chromosome 3"/>
</dbReference>
<evidence type="ECO:0000256" key="4">
    <source>
        <dbReference type="ARBA" id="ARBA00022989"/>
    </source>
</evidence>
<dbReference type="AlphaFoldDB" id="A0A9W3H996"/>
<dbReference type="PANTHER" id="PTHR22883:SF22">
    <property type="entry name" value="PALMITOYLTRANSFERASE ZDHHC11-RELATED"/>
    <property type="match status" value="1"/>
</dbReference>
<dbReference type="RefSeq" id="XP_045362863.2">
    <property type="nucleotide sequence ID" value="XM_045506907.2"/>
</dbReference>
<keyword evidence="6 7" id="KW-0012">Acyltransferase</keyword>
<evidence type="ECO:0000256" key="6">
    <source>
        <dbReference type="ARBA" id="ARBA00023315"/>
    </source>
</evidence>
<dbReference type="EC" id="2.3.1.225" evidence="7"/>
<keyword evidence="8" id="KW-1185">Reference proteome</keyword>
<comment type="domain">
    <text evidence="7">The DHHC domain is required for palmitoyltransferase activity.</text>
</comment>
<evidence type="ECO:0000256" key="3">
    <source>
        <dbReference type="ARBA" id="ARBA00022692"/>
    </source>
</evidence>
<keyword evidence="2 7" id="KW-0808">Transferase</keyword>
<dbReference type="InterPro" id="IPR039859">
    <property type="entry name" value="PFA4/ZDH16/20/ERF2-like"/>
</dbReference>
<evidence type="ECO:0000256" key="1">
    <source>
        <dbReference type="ARBA" id="ARBA00004141"/>
    </source>
</evidence>
<dbReference type="InterPro" id="IPR001594">
    <property type="entry name" value="Palmitoyltrfase_DHHC"/>
</dbReference>
<keyword evidence="5 7" id="KW-0472">Membrane</keyword>
<comment type="similarity">
    <text evidence="7">Belongs to the DHHC palmitoyltransferase family.</text>
</comment>